<feature type="compositionally biased region" description="Low complexity" evidence="1">
    <location>
        <begin position="505"/>
        <end position="547"/>
    </location>
</feature>
<feature type="compositionally biased region" description="Low complexity" evidence="1">
    <location>
        <begin position="718"/>
        <end position="733"/>
    </location>
</feature>
<feature type="compositionally biased region" description="Low complexity" evidence="1">
    <location>
        <begin position="978"/>
        <end position="993"/>
    </location>
</feature>
<feature type="compositionally biased region" description="Polar residues" evidence="1">
    <location>
        <begin position="107"/>
        <end position="120"/>
    </location>
</feature>
<comment type="caution">
    <text evidence="2">The sequence shown here is derived from an EMBL/GenBank/DDBJ whole genome shotgun (WGS) entry which is preliminary data.</text>
</comment>
<feature type="compositionally biased region" description="Polar residues" evidence="1">
    <location>
        <begin position="994"/>
        <end position="1123"/>
    </location>
</feature>
<feature type="region of interest" description="Disordered" evidence="1">
    <location>
        <begin position="399"/>
        <end position="706"/>
    </location>
</feature>
<feature type="region of interest" description="Disordered" evidence="1">
    <location>
        <begin position="44"/>
        <end position="82"/>
    </location>
</feature>
<feature type="compositionally biased region" description="Low complexity" evidence="1">
    <location>
        <begin position="1367"/>
        <end position="1379"/>
    </location>
</feature>
<dbReference type="STRING" id="84645.A0A498MJF6"/>
<feature type="compositionally biased region" description="Polar residues" evidence="1">
    <location>
        <begin position="197"/>
        <end position="214"/>
    </location>
</feature>
<feature type="region of interest" description="Disordered" evidence="1">
    <location>
        <begin position="107"/>
        <end position="139"/>
    </location>
</feature>
<feature type="region of interest" description="Disordered" evidence="1">
    <location>
        <begin position="158"/>
        <end position="240"/>
    </location>
</feature>
<accession>A0A498MJF6</accession>
<feature type="compositionally biased region" description="Polar residues" evidence="1">
    <location>
        <begin position="69"/>
        <end position="80"/>
    </location>
</feature>
<feature type="compositionally biased region" description="Low complexity" evidence="1">
    <location>
        <begin position="158"/>
        <end position="168"/>
    </location>
</feature>
<feature type="region of interest" description="Disordered" evidence="1">
    <location>
        <begin position="957"/>
        <end position="1123"/>
    </location>
</feature>
<feature type="compositionally biased region" description="Low complexity" evidence="1">
    <location>
        <begin position="1586"/>
        <end position="1600"/>
    </location>
</feature>
<feature type="compositionally biased region" description="Polar residues" evidence="1">
    <location>
        <begin position="1245"/>
        <end position="1270"/>
    </location>
</feature>
<sequence>MSEARVTGALPVEEVGSSLFPSRPLKSRSKFNLLQFVKGGSISSQSTSHAQTAPSSSVSASLPLPVDAQPSSGLTSSGSAFQGAADLTSSGSTFQGAASGLSLQTQYAASGPVTSTQGASSYPAELVSGQSTSDSLPVSSSLETYALQPAEASLPVFSQESISHSSSSAPGAIFQSSPVFSEGTGQHVPLQGEGSYSGLSQGAFSQYTPDSNTKLSSTSSSPSTGDQSSPSLSSSSQGSSGMFLASGSSYLAEAAGLGHLDFSAKSPETSSLHLPMPLVSSQSTNGQGTPSLLMVGPQSSLGSVSYSSLSSQAQGSASSQSGSGAEFSPSYFQSSPAQVGSDSYSGLPQSLSASSLYTPESLMSNKLDTLPLGVSSQSTSAKSSPSVSMSSTRLATSSSYLPVQGGSSSPSLSLGTVSASMSAPQAMYSQSTGSRSSYRTVSQFGSPSQTGASGQFTSQGGNYYSGLASQSQAVSSPSVSGNLKPISSPQGTSSQATSVLSSPKQFTSTSQGSSGASFGASTGFASQGISSSSSGSVQSQGSTSQFSPGADSQSTTVQSSRKQFISSYGTQTGSSAPFTLQGSFASGGSPLAQGTASQLAPVSPSHPSALSPSQGVASQSTIHVSRKQFTSTYTGSSGAQAGSSAPFTLQGNTAYGGSPQPQDTASQFAPGSSYASVSLSSPQAIAGPTTVQSSRKQFTSASQDSSGALFGASTGFASQGMSSSYSGSVQSQGTASPFAPGSPSSYAGVSLSLPQAGPSTAVQASLKRPTSTYMGSSDTQAGSSTRFTLQGSTAYGAPLSQGTASQFAPGSQSYYTGVSLSSPQAGPSTAVQGSLKQPTSTYMGSSGTQAGSSTLLGLQGSTTYGASLPQGTASQLAPVSSPYASGSLSLPQLVAGPTTVQSSGKQFASTFTGSSGTQAGSSTRFTLQGGIAYGGSQPQDTTSHFATGSYSPYASVSLSSPQGLAGPTTVQSSQKRLTSTFTGSSGTQAGSSTRFTLQGSSAYGSPQSQGTASQFAPESQSYYTGVSLSPPQAGPSTAVQASLKRPTSTYMGSSDTQAGSSTRFTLQGSTAYASPQSQGTASQFAPGSQSYYTGVSLSSPQAGPSTAGQGSLKQPTSTYMGSFGTQAGSSTLLGLQGSTTYGASLPQGTTSQLAPGFSPYASVSLSSPQGVAGSTAVQSSRKQLASTFTGSSGAQFGASTGFASAVSSRYSGSSQSQGTANQFAPGSPSSYAGVSLSSPLAGPSTAVQASLKQPTSTYMGSSDTQAGSSTRFTLQGSTAYVSPQSQGTTSQFAPGSQSYYAGVSLSSPQGVAGSTTVPSSRKQLASTFTGSSGAQFGASTGLASEGVSSRYSGSVQSQGTASQFAPGSLSSYESGSLSSPQAVAGPTTVQGSRKQFTFRGSSGTQTGSSTLFTLQGSTAYGESPQPQDAASEFASGSPTPYASVSLSSPQGVAGQSSQAYQSYSVSQSQKSQRWQPSATRWIQGVQISDSAASQGSSTSQSSPIQFSSLSSAGGSPSGVSGQFVSAQGGGASYSGSFQSQGLSTKYNPGSQLYDLSAASQGTSSASASKVLSGYSSMYNQNAPAQPSYSSSPSHFYSVKM</sequence>
<feature type="compositionally biased region" description="Polar residues" evidence="1">
    <location>
        <begin position="421"/>
        <end position="462"/>
    </location>
</feature>
<proteinExistence type="evidence at protein level"/>
<feature type="region of interest" description="Disordered" evidence="1">
    <location>
        <begin position="313"/>
        <end position="332"/>
    </location>
</feature>
<feature type="compositionally biased region" description="Polar residues" evidence="1">
    <location>
        <begin position="968"/>
        <end position="977"/>
    </location>
</feature>
<feature type="compositionally biased region" description="Polar residues" evidence="1">
    <location>
        <begin position="279"/>
        <end position="290"/>
    </location>
</feature>
<evidence type="ECO:0000313" key="3">
    <source>
        <dbReference type="Proteomes" id="UP000290572"/>
    </source>
</evidence>
<organism evidence="2 3">
    <name type="scientific">Labeo rohita</name>
    <name type="common">Indian major carp</name>
    <name type="synonym">Cyprinus rohita</name>
    <dbReference type="NCBI Taxonomy" id="84645"/>
    <lineage>
        <taxon>Eukaryota</taxon>
        <taxon>Metazoa</taxon>
        <taxon>Chordata</taxon>
        <taxon>Craniata</taxon>
        <taxon>Vertebrata</taxon>
        <taxon>Euteleostomi</taxon>
        <taxon>Actinopterygii</taxon>
        <taxon>Neopterygii</taxon>
        <taxon>Teleostei</taxon>
        <taxon>Ostariophysi</taxon>
        <taxon>Cypriniformes</taxon>
        <taxon>Cyprinidae</taxon>
        <taxon>Labeoninae</taxon>
        <taxon>Labeonini</taxon>
        <taxon>Labeo</taxon>
    </lineage>
</organism>
<feature type="compositionally biased region" description="Low complexity" evidence="1">
    <location>
        <begin position="468"/>
        <end position="480"/>
    </location>
</feature>
<feature type="region of interest" description="Disordered" evidence="1">
    <location>
        <begin position="816"/>
        <end position="861"/>
    </location>
</feature>
<evidence type="ECO:0000313" key="2">
    <source>
        <dbReference type="EMBL" id="RXN19923.1"/>
    </source>
</evidence>
<feature type="compositionally biased region" description="Low complexity" evidence="1">
    <location>
        <begin position="313"/>
        <end position="325"/>
    </location>
</feature>
<feature type="compositionally biased region" description="Polar residues" evidence="1">
    <location>
        <begin position="1303"/>
        <end position="1365"/>
    </location>
</feature>
<feature type="compositionally biased region" description="Low complexity" evidence="1">
    <location>
        <begin position="53"/>
        <end position="66"/>
    </location>
</feature>
<dbReference type="EMBL" id="QBIY01012657">
    <property type="protein sequence ID" value="RXN19923.1"/>
    <property type="molecule type" value="Genomic_DNA"/>
</dbReference>
<feature type="region of interest" description="Disordered" evidence="1">
    <location>
        <begin position="1303"/>
        <end position="1541"/>
    </location>
</feature>
<keyword evidence="3" id="KW-1185">Reference proteome</keyword>
<feature type="region of interest" description="Disordered" evidence="1">
    <location>
        <begin position="266"/>
        <end position="296"/>
    </location>
</feature>
<feature type="region of interest" description="Disordered" evidence="1">
    <location>
        <begin position="904"/>
        <end position="923"/>
    </location>
</feature>
<feature type="compositionally biased region" description="Polar residues" evidence="1">
    <location>
        <begin position="1416"/>
        <end position="1449"/>
    </location>
</feature>
<feature type="compositionally biased region" description="Low complexity" evidence="1">
    <location>
        <begin position="906"/>
        <end position="923"/>
    </location>
</feature>
<feature type="compositionally biased region" description="Low complexity" evidence="1">
    <location>
        <begin position="215"/>
        <end position="240"/>
    </location>
</feature>
<feature type="compositionally biased region" description="Polar residues" evidence="1">
    <location>
        <begin position="1217"/>
        <end position="1238"/>
    </location>
</feature>
<feature type="compositionally biased region" description="Polar residues" evidence="1">
    <location>
        <begin position="485"/>
        <end position="504"/>
    </location>
</feature>
<feature type="compositionally biased region" description="Polar residues" evidence="1">
    <location>
        <begin position="646"/>
        <end position="706"/>
    </location>
</feature>
<feature type="compositionally biased region" description="Low complexity" evidence="1">
    <location>
        <begin position="1397"/>
        <end position="1415"/>
    </location>
</feature>
<reference evidence="2 3" key="1">
    <citation type="submission" date="2018-03" db="EMBL/GenBank/DDBJ databases">
        <title>Draft genome sequence of Rohu Carp (Labeo rohita).</title>
        <authorList>
            <person name="Das P."/>
            <person name="Kushwaha B."/>
            <person name="Joshi C.G."/>
            <person name="Kumar D."/>
            <person name="Nagpure N.S."/>
            <person name="Sahoo L."/>
            <person name="Das S.P."/>
            <person name="Bit A."/>
            <person name="Patnaik S."/>
            <person name="Meher P.K."/>
            <person name="Jayasankar P."/>
            <person name="Koringa P.G."/>
            <person name="Patel N.V."/>
            <person name="Hinsu A.T."/>
            <person name="Kumar R."/>
            <person name="Pandey M."/>
            <person name="Agarwal S."/>
            <person name="Srivastava S."/>
            <person name="Singh M."/>
            <person name="Iquebal M.A."/>
            <person name="Jaiswal S."/>
            <person name="Angadi U.B."/>
            <person name="Kumar N."/>
            <person name="Raza M."/>
            <person name="Shah T.M."/>
            <person name="Rai A."/>
            <person name="Jena J.K."/>
        </authorList>
    </citation>
    <scope>NUCLEOTIDE SEQUENCE [LARGE SCALE GENOMIC DNA]</scope>
    <source>
        <strain evidence="2">DASCIFA01</strain>
        <tissue evidence="2">Testis</tissue>
    </source>
</reference>
<feature type="region of interest" description="Disordered" evidence="1">
    <location>
        <begin position="1208"/>
        <end position="1270"/>
    </location>
</feature>
<feature type="compositionally biased region" description="Polar residues" evidence="1">
    <location>
        <begin position="757"/>
        <end position="787"/>
    </location>
</feature>
<feature type="compositionally biased region" description="Low complexity" evidence="1">
    <location>
        <begin position="630"/>
        <end position="645"/>
    </location>
</feature>
<evidence type="ECO:0000256" key="1">
    <source>
        <dbReference type="SAM" id="MobiDB-lite"/>
    </source>
</evidence>
<name>A0A498MJF6_LABRO</name>
<feature type="compositionally biased region" description="Low complexity" evidence="1">
    <location>
        <begin position="1488"/>
        <end position="1521"/>
    </location>
</feature>
<evidence type="ECO:0007829" key="4">
    <source>
        <dbReference type="PeptideAtlas" id="A0A498MJF6"/>
    </source>
</evidence>
<gene>
    <name evidence="2" type="ORF">ROHU_025442</name>
</gene>
<protein>
    <submittedName>
        <fullName evidence="2">Flocculation FLO11-like protein</fullName>
    </submittedName>
</protein>
<feature type="compositionally biased region" description="Polar residues" evidence="1">
    <location>
        <begin position="550"/>
        <end position="629"/>
    </location>
</feature>
<keyword evidence="4" id="KW-1267">Proteomics identification</keyword>
<feature type="region of interest" description="Disordered" evidence="1">
    <location>
        <begin position="1581"/>
        <end position="1600"/>
    </location>
</feature>
<feature type="compositionally biased region" description="Low complexity" evidence="1">
    <location>
        <begin position="1450"/>
        <end position="1472"/>
    </location>
</feature>
<dbReference type="Proteomes" id="UP000290572">
    <property type="component" value="Unassembled WGS sequence"/>
</dbReference>
<feature type="compositionally biased region" description="Low complexity" evidence="1">
    <location>
        <begin position="399"/>
        <end position="420"/>
    </location>
</feature>
<feature type="region of interest" description="Disordered" evidence="1">
    <location>
        <begin position="718"/>
        <end position="787"/>
    </location>
</feature>